<feature type="compositionally biased region" description="Low complexity" evidence="1">
    <location>
        <begin position="371"/>
        <end position="380"/>
    </location>
</feature>
<proteinExistence type="predicted"/>
<dbReference type="AlphaFoldDB" id="A0A9W8KYJ2"/>
<protein>
    <submittedName>
        <fullName evidence="2">Uncharacterized protein</fullName>
    </submittedName>
</protein>
<organism evidence="2 3">
    <name type="scientific">Coemansia spiralis</name>
    <dbReference type="NCBI Taxonomy" id="417178"/>
    <lineage>
        <taxon>Eukaryota</taxon>
        <taxon>Fungi</taxon>
        <taxon>Fungi incertae sedis</taxon>
        <taxon>Zoopagomycota</taxon>
        <taxon>Kickxellomycotina</taxon>
        <taxon>Kickxellomycetes</taxon>
        <taxon>Kickxellales</taxon>
        <taxon>Kickxellaceae</taxon>
        <taxon>Coemansia</taxon>
    </lineage>
</organism>
<dbReference type="OrthoDB" id="5565689at2759"/>
<evidence type="ECO:0000313" key="3">
    <source>
        <dbReference type="Proteomes" id="UP001151518"/>
    </source>
</evidence>
<evidence type="ECO:0000313" key="2">
    <source>
        <dbReference type="EMBL" id="KAJ2679643.1"/>
    </source>
</evidence>
<evidence type="ECO:0000256" key="1">
    <source>
        <dbReference type="SAM" id="MobiDB-lite"/>
    </source>
</evidence>
<dbReference type="Proteomes" id="UP001151518">
    <property type="component" value="Unassembled WGS sequence"/>
</dbReference>
<gene>
    <name evidence="2" type="ORF">GGI25_001333</name>
</gene>
<feature type="region of interest" description="Disordered" evidence="1">
    <location>
        <begin position="353"/>
        <end position="380"/>
    </location>
</feature>
<accession>A0A9W8KYJ2</accession>
<dbReference type="EMBL" id="JANBTW010000010">
    <property type="protein sequence ID" value="KAJ2679643.1"/>
    <property type="molecule type" value="Genomic_DNA"/>
</dbReference>
<comment type="caution">
    <text evidence="2">The sequence shown here is derived from an EMBL/GenBank/DDBJ whole genome shotgun (WGS) entry which is preliminary data.</text>
</comment>
<reference evidence="2" key="1">
    <citation type="submission" date="2022-07" db="EMBL/GenBank/DDBJ databases">
        <title>Phylogenomic reconstructions and comparative analyses of Kickxellomycotina fungi.</title>
        <authorList>
            <person name="Reynolds N.K."/>
            <person name="Stajich J.E."/>
            <person name="Barry K."/>
            <person name="Grigoriev I.V."/>
            <person name="Crous P."/>
            <person name="Smith M.E."/>
        </authorList>
    </citation>
    <scope>NUCLEOTIDE SEQUENCE</scope>
    <source>
        <strain evidence="2">NRRL 3115</strain>
    </source>
</reference>
<sequence>MPEAKLAHVLRYIEDHLNSTQESPPMTEASREFFTGKDARAAVQRTGKQPNTLNMETREEFQQQQHWRKQGKRAALRNGLHSPAKIMQTEQPNKPMNGAATDTAPTSAAFFGAIEVQPARAKDPKKHLGIFNKGKAAASKNTGIAFSETEFLQGTNVCRIQPLDNVSFGDNDTRGECSQKVYKKSKRSSSASTAYNSTTRLLSKDTQMPSCISRWIDIENQPQAIHTSSFNNRPSSKTISADVHVLAPAPCCSRTCCPDMSIVPLIPPQSPLYKSRHSGRKPLAVVSAPTAAAENPGTPGFDHDPSEIILADNGVTDKMACSLQQQELIPGQSDGSLLLASIDEYLNQAFTVDDEGNDVDGNRMPHRPLHSQESVSSSSSNKSYLDISILFDEHENEDTHRLNIRNCSISGLSEFDSNFFASQDISCRRCPGDITISDFGNSRYGPGFWGLDINALTGQGRGSLDSVDTLPEYMPRTELPPSYPACGVMPQISNDISSPRDMPYSSYSRANIHLSRQQIPTVGQYGQLPLCQNNLPNDTYVRSSAGNFNGNGNNRNSINNDNDGGAKASRYINNIQGKIDFKFFPRRLS</sequence>
<name>A0A9W8KYJ2_9FUNG</name>